<accession>A0A0C3LBI9</accession>
<gene>
    <name evidence="2" type="ORF">M407DRAFT_31496</name>
</gene>
<feature type="region of interest" description="Disordered" evidence="1">
    <location>
        <begin position="183"/>
        <end position="251"/>
    </location>
</feature>
<evidence type="ECO:0000313" key="3">
    <source>
        <dbReference type="Proteomes" id="UP000054248"/>
    </source>
</evidence>
<reference evidence="3" key="2">
    <citation type="submission" date="2015-01" db="EMBL/GenBank/DDBJ databases">
        <title>Evolutionary Origins and Diversification of the Mycorrhizal Mutualists.</title>
        <authorList>
            <consortium name="DOE Joint Genome Institute"/>
            <consortium name="Mycorrhizal Genomics Consortium"/>
            <person name="Kohler A."/>
            <person name="Kuo A."/>
            <person name="Nagy L.G."/>
            <person name="Floudas D."/>
            <person name="Copeland A."/>
            <person name="Barry K.W."/>
            <person name="Cichocki N."/>
            <person name="Veneault-Fourrey C."/>
            <person name="LaButti K."/>
            <person name="Lindquist E.A."/>
            <person name="Lipzen A."/>
            <person name="Lundell T."/>
            <person name="Morin E."/>
            <person name="Murat C."/>
            <person name="Riley R."/>
            <person name="Ohm R."/>
            <person name="Sun H."/>
            <person name="Tunlid A."/>
            <person name="Henrissat B."/>
            <person name="Grigoriev I.V."/>
            <person name="Hibbett D.S."/>
            <person name="Martin F."/>
        </authorList>
    </citation>
    <scope>NUCLEOTIDE SEQUENCE [LARGE SCALE GENOMIC DNA]</scope>
    <source>
        <strain evidence="3">MUT 4182</strain>
    </source>
</reference>
<evidence type="ECO:0000256" key="1">
    <source>
        <dbReference type="SAM" id="MobiDB-lite"/>
    </source>
</evidence>
<reference evidence="2 3" key="1">
    <citation type="submission" date="2014-04" db="EMBL/GenBank/DDBJ databases">
        <authorList>
            <consortium name="DOE Joint Genome Institute"/>
            <person name="Kuo A."/>
            <person name="Girlanda M."/>
            <person name="Perotto S."/>
            <person name="Kohler A."/>
            <person name="Nagy L.G."/>
            <person name="Floudas D."/>
            <person name="Copeland A."/>
            <person name="Barry K.W."/>
            <person name="Cichocki N."/>
            <person name="Veneault-Fourrey C."/>
            <person name="LaButti K."/>
            <person name="Lindquist E.A."/>
            <person name="Lipzen A."/>
            <person name="Lundell T."/>
            <person name="Morin E."/>
            <person name="Murat C."/>
            <person name="Sun H."/>
            <person name="Tunlid A."/>
            <person name="Henrissat B."/>
            <person name="Grigoriev I.V."/>
            <person name="Hibbett D.S."/>
            <person name="Martin F."/>
            <person name="Nordberg H.P."/>
            <person name="Cantor M.N."/>
            <person name="Hua S.X."/>
        </authorList>
    </citation>
    <scope>NUCLEOTIDE SEQUENCE [LARGE SCALE GENOMIC DNA]</scope>
    <source>
        <strain evidence="2 3">MUT 4182</strain>
    </source>
</reference>
<name>A0A0C3LBI9_9AGAM</name>
<dbReference type="OrthoDB" id="3236827at2759"/>
<feature type="compositionally biased region" description="Low complexity" evidence="1">
    <location>
        <begin position="215"/>
        <end position="232"/>
    </location>
</feature>
<dbReference type="Proteomes" id="UP000054248">
    <property type="component" value="Unassembled WGS sequence"/>
</dbReference>
<dbReference type="HOGENOM" id="CLU_863798_0_0_1"/>
<evidence type="ECO:0000313" key="2">
    <source>
        <dbReference type="EMBL" id="KIO18847.1"/>
    </source>
</evidence>
<dbReference type="EMBL" id="KN823256">
    <property type="protein sequence ID" value="KIO18847.1"/>
    <property type="molecule type" value="Genomic_DNA"/>
</dbReference>
<protein>
    <submittedName>
        <fullName evidence="2">Uncharacterized protein</fullName>
    </submittedName>
</protein>
<sequence length="322" mass="36656">MATPPGISRQDFVEQLREEAKAKIPYSVHNIIRHRTIVIQYEKAVQGKEERDVVMDLAQVLPQIEPLVYIWKLSKSPNRLSRFVVFLSDFDELPLAQLLRGYHKKLTSALLEQSGSTRYLTNFACRPVTVEEKMEVADLLTGYAEPFEGASLVIERDREAIQAYEAEYEEAVKAYRNEQANLVEQRQGSHVDCKGKAVGGPTSRKRKSRGEAAETTPDPSSGPSGPSSSSTSAPNQRPSKLQRRSDTALDPISSEDRKKWIDHVVAWRGVGARRNHYDLLREFLSTNGHNRNWTVRQWNTYLKDNNTHITTQIAKLKRQSRK</sequence>
<keyword evidence="3" id="KW-1185">Reference proteome</keyword>
<proteinExistence type="predicted"/>
<dbReference type="AlphaFoldDB" id="A0A0C3LBI9"/>
<organism evidence="2 3">
    <name type="scientific">Tulasnella calospora MUT 4182</name>
    <dbReference type="NCBI Taxonomy" id="1051891"/>
    <lineage>
        <taxon>Eukaryota</taxon>
        <taxon>Fungi</taxon>
        <taxon>Dikarya</taxon>
        <taxon>Basidiomycota</taxon>
        <taxon>Agaricomycotina</taxon>
        <taxon>Agaricomycetes</taxon>
        <taxon>Cantharellales</taxon>
        <taxon>Tulasnellaceae</taxon>
        <taxon>Tulasnella</taxon>
    </lineage>
</organism>